<gene>
    <name evidence="4" type="primary">LOC110986999</name>
</gene>
<name>A0A8B7ZJK7_ACAPL</name>
<protein>
    <submittedName>
        <fullName evidence="4">Uncharacterized protein LOC110986999</fullName>
    </submittedName>
</protein>
<feature type="region of interest" description="Disordered" evidence="1">
    <location>
        <begin position="126"/>
        <end position="147"/>
    </location>
</feature>
<dbReference type="RefSeq" id="XP_022105065.1">
    <property type="nucleotide sequence ID" value="XM_022249373.1"/>
</dbReference>
<proteinExistence type="predicted"/>
<reference evidence="4" key="1">
    <citation type="submission" date="2025-08" db="UniProtKB">
        <authorList>
            <consortium name="RefSeq"/>
        </authorList>
    </citation>
    <scope>IDENTIFICATION</scope>
</reference>
<accession>A0A8B7ZJK7</accession>
<dbReference type="Proteomes" id="UP000694845">
    <property type="component" value="Unplaced"/>
</dbReference>
<dbReference type="AlphaFoldDB" id="A0A8B7ZJK7"/>
<organism evidence="3 4">
    <name type="scientific">Acanthaster planci</name>
    <name type="common">Crown-of-thorns starfish</name>
    <dbReference type="NCBI Taxonomy" id="133434"/>
    <lineage>
        <taxon>Eukaryota</taxon>
        <taxon>Metazoa</taxon>
        <taxon>Echinodermata</taxon>
        <taxon>Eleutherozoa</taxon>
        <taxon>Asterozoa</taxon>
        <taxon>Asteroidea</taxon>
        <taxon>Valvatacea</taxon>
        <taxon>Valvatida</taxon>
        <taxon>Acanthasteridae</taxon>
        <taxon>Acanthaster</taxon>
    </lineage>
</organism>
<dbReference type="KEGG" id="aplc:110986999"/>
<evidence type="ECO:0000313" key="3">
    <source>
        <dbReference type="Proteomes" id="UP000694845"/>
    </source>
</evidence>
<feature type="signal peptide" evidence="2">
    <location>
        <begin position="1"/>
        <end position="24"/>
    </location>
</feature>
<evidence type="ECO:0000256" key="1">
    <source>
        <dbReference type="SAM" id="MobiDB-lite"/>
    </source>
</evidence>
<keyword evidence="2" id="KW-0732">Signal</keyword>
<sequence length="147" mass="16328">MGSRWTLLLYLFSMLLILTGLTEAEEATVATYADDQKGTCHYELKIPAVSCQQCKCESDTSTTDAVRELEKRLNAMERQIQQITTMVPPDYEISDYSTTPFSSIIENDHPYASPVFNGEGVSIQELLSSSPEYDEPSPPVPTGSDYS</sequence>
<evidence type="ECO:0000313" key="4">
    <source>
        <dbReference type="RefSeq" id="XP_022105065.1"/>
    </source>
</evidence>
<feature type="chain" id="PRO_5034482119" evidence="2">
    <location>
        <begin position="25"/>
        <end position="147"/>
    </location>
</feature>
<evidence type="ECO:0000256" key="2">
    <source>
        <dbReference type="SAM" id="SignalP"/>
    </source>
</evidence>
<keyword evidence="3" id="KW-1185">Reference proteome</keyword>
<dbReference type="GeneID" id="110986999"/>